<organism evidence="2 3">
    <name type="scientific">Ganoderma sinense ZZ0214-1</name>
    <dbReference type="NCBI Taxonomy" id="1077348"/>
    <lineage>
        <taxon>Eukaryota</taxon>
        <taxon>Fungi</taxon>
        <taxon>Dikarya</taxon>
        <taxon>Basidiomycota</taxon>
        <taxon>Agaricomycotina</taxon>
        <taxon>Agaricomycetes</taxon>
        <taxon>Polyporales</taxon>
        <taxon>Polyporaceae</taxon>
        <taxon>Ganoderma</taxon>
    </lineage>
</organism>
<accession>A0A2G8RNX4</accession>
<name>A0A2G8RNX4_9APHY</name>
<feature type="coiled-coil region" evidence="1">
    <location>
        <begin position="36"/>
        <end position="63"/>
    </location>
</feature>
<dbReference type="OrthoDB" id="10476298at2759"/>
<evidence type="ECO:0000256" key="1">
    <source>
        <dbReference type="SAM" id="Coils"/>
    </source>
</evidence>
<protein>
    <submittedName>
        <fullName evidence="2">Uncharacterized protein</fullName>
    </submittedName>
</protein>
<reference evidence="2 3" key="1">
    <citation type="journal article" date="2015" name="Sci. Rep.">
        <title>Chromosome-level genome map provides insights into diverse defense mechanisms in the medicinal fungus Ganoderma sinense.</title>
        <authorList>
            <person name="Zhu Y."/>
            <person name="Xu J."/>
            <person name="Sun C."/>
            <person name="Zhou S."/>
            <person name="Xu H."/>
            <person name="Nelson D.R."/>
            <person name="Qian J."/>
            <person name="Song J."/>
            <person name="Luo H."/>
            <person name="Xiang L."/>
            <person name="Li Y."/>
            <person name="Xu Z."/>
            <person name="Ji A."/>
            <person name="Wang L."/>
            <person name="Lu S."/>
            <person name="Hayward A."/>
            <person name="Sun W."/>
            <person name="Li X."/>
            <person name="Schwartz D.C."/>
            <person name="Wang Y."/>
            <person name="Chen S."/>
        </authorList>
    </citation>
    <scope>NUCLEOTIDE SEQUENCE [LARGE SCALE GENOMIC DNA]</scope>
    <source>
        <strain evidence="2 3">ZZ0214-1</strain>
    </source>
</reference>
<sequence>MPLTSRCYALLASGRQKCALEAPPTKGLCQEHYDEYLSLKSAYEQATKEAEALEILLADIASKKMNEKGGGDPDELRADGIIVAKYIERLQSAIRGRKEVEERFPLQLAAVMSAGRGGRDNVGQLARCEAKLAHVGTSERCGVYVLSSNRFCAGHYEEFKALKTKLDVCAETTAEYRDRVRWGLQHRAGRDPGVELSRFPIDDEQLLATTEKYCVLLQEEVDLRRKYSKWFPYFLGLESKQENWEVKEENDRLESKCLDRLTKAPLLRLKIMLCRAWFAEMLLGLFGAGPSENDVV</sequence>
<dbReference type="AlphaFoldDB" id="A0A2G8RNX4"/>
<evidence type="ECO:0000313" key="3">
    <source>
        <dbReference type="Proteomes" id="UP000230002"/>
    </source>
</evidence>
<keyword evidence="1" id="KW-0175">Coiled coil</keyword>
<comment type="caution">
    <text evidence="2">The sequence shown here is derived from an EMBL/GenBank/DDBJ whole genome shotgun (WGS) entry which is preliminary data.</text>
</comment>
<dbReference type="Proteomes" id="UP000230002">
    <property type="component" value="Unassembled WGS sequence"/>
</dbReference>
<dbReference type="EMBL" id="AYKW01000068">
    <property type="protein sequence ID" value="PIL23209.1"/>
    <property type="molecule type" value="Genomic_DNA"/>
</dbReference>
<keyword evidence="3" id="KW-1185">Reference proteome</keyword>
<proteinExistence type="predicted"/>
<evidence type="ECO:0000313" key="2">
    <source>
        <dbReference type="EMBL" id="PIL23209.1"/>
    </source>
</evidence>
<gene>
    <name evidence="2" type="ORF">GSI_14518</name>
</gene>